<dbReference type="PROSITE" id="PS50160">
    <property type="entry name" value="DNA_LIGASE_A3"/>
    <property type="match status" value="1"/>
</dbReference>
<comment type="cofactor">
    <cofactor evidence="1">
        <name>a divalent metal cation</name>
        <dbReference type="ChEBI" id="CHEBI:60240"/>
    </cofactor>
</comment>
<gene>
    <name evidence="8" type="ORF">EOE65_15395</name>
</gene>
<accession>A0A437Q4X6</accession>
<dbReference type="CDD" id="cd08041">
    <property type="entry name" value="OBF_kDNA_ligase_like"/>
    <property type="match status" value="1"/>
</dbReference>
<dbReference type="GO" id="GO:0006260">
    <property type="term" value="P:DNA replication"/>
    <property type="evidence" value="ECO:0007669"/>
    <property type="project" value="UniProtKB-KW"/>
</dbReference>
<sequence length="285" mass="32122">MKQTNSTGIGLVLGVGLLLSPSEFALAQELPLQLPKSADERTLPIDYAAFWFAEKFDGVRGYWDGKQMLTRSGQPIAAPQWFIDPLPSVPVEGELWIERGRFSEVSGIVRQTRADAGWEKVRFMVFDLPAHRGRFEQRYKQLSDWVTQVNAPHIQLVPVDLVVSEEQLQRVLTQTKLAGGEGLMLYRRDSYYALGRTDNVLKLKGYEDAEGVVMGYTQGKGKYTGLVGALIIQFQGQELRIGSGLSDQDRREPPPIGTVITFRYNGLTRTGLPRFARFHRIRTAY</sequence>
<dbReference type="PANTHER" id="PTHR47810:SF1">
    <property type="entry name" value="DNA LIGASE B"/>
    <property type="match status" value="1"/>
</dbReference>
<dbReference type="Gene3D" id="3.30.1490.70">
    <property type="match status" value="1"/>
</dbReference>
<dbReference type="NCBIfam" id="NF006592">
    <property type="entry name" value="PRK09125.1"/>
    <property type="match status" value="1"/>
</dbReference>
<evidence type="ECO:0000256" key="5">
    <source>
        <dbReference type="ARBA" id="ARBA00023204"/>
    </source>
</evidence>
<dbReference type="GO" id="GO:0003910">
    <property type="term" value="F:DNA ligase (ATP) activity"/>
    <property type="evidence" value="ECO:0007669"/>
    <property type="project" value="UniProtKB-EC"/>
</dbReference>
<dbReference type="GO" id="GO:0006310">
    <property type="term" value="P:DNA recombination"/>
    <property type="evidence" value="ECO:0007669"/>
    <property type="project" value="InterPro"/>
</dbReference>
<dbReference type="Pfam" id="PF14743">
    <property type="entry name" value="DNA_ligase_OB_2"/>
    <property type="match status" value="1"/>
</dbReference>
<evidence type="ECO:0000256" key="1">
    <source>
        <dbReference type="ARBA" id="ARBA00001968"/>
    </source>
</evidence>
<comment type="caution">
    <text evidence="8">The sequence shown here is derived from an EMBL/GenBank/DDBJ whole genome shotgun (WGS) entry which is preliminary data.</text>
</comment>
<keyword evidence="2 8" id="KW-0436">Ligase</keyword>
<proteinExistence type="predicted"/>
<evidence type="ECO:0000256" key="2">
    <source>
        <dbReference type="ARBA" id="ARBA00022598"/>
    </source>
</evidence>
<dbReference type="InterPro" id="IPR050326">
    <property type="entry name" value="NAD_dep_DNA_ligaseB"/>
</dbReference>
<dbReference type="EMBL" id="SACQ01000008">
    <property type="protein sequence ID" value="RVU29554.1"/>
    <property type="molecule type" value="Genomic_DNA"/>
</dbReference>
<evidence type="ECO:0000313" key="9">
    <source>
        <dbReference type="Proteomes" id="UP000282818"/>
    </source>
</evidence>
<keyword evidence="3" id="KW-0235">DNA replication</keyword>
<evidence type="ECO:0000313" key="8">
    <source>
        <dbReference type="EMBL" id="RVU29554.1"/>
    </source>
</evidence>
<dbReference type="GO" id="GO:0006281">
    <property type="term" value="P:DNA repair"/>
    <property type="evidence" value="ECO:0007669"/>
    <property type="project" value="UniProtKB-KW"/>
</dbReference>
<dbReference type="CDD" id="cd07896">
    <property type="entry name" value="Adenylation_kDNA_ligase_like"/>
    <property type="match status" value="1"/>
</dbReference>
<dbReference type="SUPFAM" id="SSF56091">
    <property type="entry name" value="DNA ligase/mRNA capping enzyme, catalytic domain"/>
    <property type="match status" value="1"/>
</dbReference>
<dbReference type="GO" id="GO:0005524">
    <property type="term" value="F:ATP binding"/>
    <property type="evidence" value="ECO:0007669"/>
    <property type="project" value="InterPro"/>
</dbReference>
<dbReference type="InterPro" id="IPR012310">
    <property type="entry name" value="DNA_ligase_ATP-dep_cent"/>
</dbReference>
<protein>
    <submittedName>
        <fullName evidence="8">DNA ligase</fullName>
    </submittedName>
</protein>
<dbReference type="InterPro" id="IPR012340">
    <property type="entry name" value="NA-bd_OB-fold"/>
</dbReference>
<keyword evidence="4" id="KW-0227">DNA damage</keyword>
<dbReference type="Proteomes" id="UP000282818">
    <property type="component" value="Unassembled WGS sequence"/>
</dbReference>
<dbReference type="SUPFAM" id="SSF50249">
    <property type="entry name" value="Nucleic acid-binding proteins"/>
    <property type="match status" value="1"/>
</dbReference>
<reference evidence="8 9" key="1">
    <citation type="submission" date="2019-01" db="EMBL/GenBank/DDBJ databases">
        <authorList>
            <person name="Chen W.-M."/>
        </authorList>
    </citation>
    <scope>NUCLEOTIDE SEQUENCE [LARGE SCALE GENOMIC DNA]</scope>
    <source>
        <strain evidence="8 9">HPM-16</strain>
    </source>
</reference>
<feature type="domain" description="ATP-dependent DNA ligase family profile" evidence="7">
    <location>
        <begin position="135"/>
        <end position="236"/>
    </location>
</feature>
<evidence type="ECO:0000259" key="7">
    <source>
        <dbReference type="PROSITE" id="PS50160"/>
    </source>
</evidence>
<evidence type="ECO:0000256" key="4">
    <source>
        <dbReference type="ARBA" id="ARBA00022763"/>
    </source>
</evidence>
<dbReference type="PANTHER" id="PTHR47810">
    <property type="entry name" value="DNA LIGASE"/>
    <property type="match status" value="1"/>
</dbReference>
<comment type="catalytic activity">
    <reaction evidence="6">
        <text>ATP + (deoxyribonucleotide)n-3'-hydroxyl + 5'-phospho-(deoxyribonucleotide)m = (deoxyribonucleotide)n+m + AMP + diphosphate.</text>
        <dbReference type="EC" id="6.5.1.1"/>
    </reaction>
</comment>
<dbReference type="InterPro" id="IPR029319">
    <property type="entry name" value="DNA_ligase_OB"/>
</dbReference>
<keyword evidence="5" id="KW-0234">DNA repair</keyword>
<organism evidence="8 9">
    <name type="scientific">Neptunomonas marina</name>
    <dbReference type="NCBI Taxonomy" id="1815562"/>
    <lineage>
        <taxon>Bacteria</taxon>
        <taxon>Pseudomonadati</taxon>
        <taxon>Pseudomonadota</taxon>
        <taxon>Gammaproteobacteria</taxon>
        <taxon>Oceanospirillales</taxon>
        <taxon>Oceanospirillaceae</taxon>
        <taxon>Neptunomonas</taxon>
    </lineage>
</organism>
<evidence type="ECO:0000256" key="3">
    <source>
        <dbReference type="ARBA" id="ARBA00022705"/>
    </source>
</evidence>
<dbReference type="Gene3D" id="3.30.470.30">
    <property type="entry name" value="DNA ligase/mRNA capping enzyme"/>
    <property type="match status" value="1"/>
</dbReference>
<dbReference type="AlphaFoldDB" id="A0A437Q4X6"/>
<name>A0A437Q4X6_9GAMM</name>
<dbReference type="Gene3D" id="2.40.50.140">
    <property type="entry name" value="Nucleic acid-binding proteins"/>
    <property type="match status" value="1"/>
</dbReference>
<keyword evidence="9" id="KW-1185">Reference proteome</keyword>
<evidence type="ECO:0000256" key="6">
    <source>
        <dbReference type="ARBA" id="ARBA00034003"/>
    </source>
</evidence>
<dbReference type="RefSeq" id="WP_127695344.1">
    <property type="nucleotide sequence ID" value="NZ_SACQ01000008.1"/>
</dbReference>